<keyword evidence="5" id="KW-0804">Transcription</keyword>
<dbReference type="GO" id="GO:0003677">
    <property type="term" value="F:DNA binding"/>
    <property type="evidence" value="ECO:0007669"/>
    <property type="project" value="UniProtKB-KW"/>
</dbReference>
<dbReference type="CDD" id="cd06171">
    <property type="entry name" value="Sigma70_r4"/>
    <property type="match status" value="1"/>
</dbReference>
<dbReference type="InterPro" id="IPR014284">
    <property type="entry name" value="RNA_pol_sigma-70_dom"/>
</dbReference>
<feature type="domain" description="RNA polymerase sigma-70 region 2" evidence="6">
    <location>
        <begin position="20"/>
        <end position="89"/>
    </location>
</feature>
<dbReference type="PANTHER" id="PTHR43133:SF8">
    <property type="entry name" value="RNA POLYMERASE SIGMA FACTOR HI_1459-RELATED"/>
    <property type="match status" value="1"/>
</dbReference>
<reference evidence="8 9" key="1">
    <citation type="submission" date="2016-10" db="EMBL/GenBank/DDBJ databases">
        <authorList>
            <person name="de Groot N.N."/>
        </authorList>
    </citation>
    <scope>NUCLEOTIDE SEQUENCE [LARGE SCALE GENOMIC DNA]</scope>
    <source>
        <strain evidence="8 9">CGMCC 1.5012</strain>
    </source>
</reference>
<dbReference type="Pfam" id="PF08281">
    <property type="entry name" value="Sigma70_r4_2"/>
    <property type="match status" value="1"/>
</dbReference>
<dbReference type="InterPro" id="IPR007627">
    <property type="entry name" value="RNA_pol_sigma70_r2"/>
</dbReference>
<evidence type="ECO:0000259" key="6">
    <source>
        <dbReference type="Pfam" id="PF04542"/>
    </source>
</evidence>
<name>A0A1H0G3F3_9FIRM</name>
<dbReference type="EMBL" id="FNID01000047">
    <property type="protein sequence ID" value="SDO01380.1"/>
    <property type="molecule type" value="Genomic_DNA"/>
</dbReference>
<evidence type="ECO:0000313" key="8">
    <source>
        <dbReference type="EMBL" id="SDO01380.1"/>
    </source>
</evidence>
<evidence type="ECO:0000256" key="2">
    <source>
        <dbReference type="ARBA" id="ARBA00023015"/>
    </source>
</evidence>
<dbReference type="InterPro" id="IPR013325">
    <property type="entry name" value="RNA_pol_sigma_r2"/>
</dbReference>
<proteinExistence type="inferred from homology"/>
<evidence type="ECO:0000259" key="7">
    <source>
        <dbReference type="Pfam" id="PF08281"/>
    </source>
</evidence>
<protein>
    <submittedName>
        <fullName evidence="8">RNA polymerase sigma-70 factor, ECF subfamily</fullName>
    </submittedName>
</protein>
<keyword evidence="9" id="KW-1185">Reference proteome</keyword>
<evidence type="ECO:0000256" key="5">
    <source>
        <dbReference type="ARBA" id="ARBA00023163"/>
    </source>
</evidence>
<dbReference type="InterPro" id="IPR036388">
    <property type="entry name" value="WH-like_DNA-bd_sf"/>
</dbReference>
<evidence type="ECO:0000256" key="4">
    <source>
        <dbReference type="ARBA" id="ARBA00023125"/>
    </source>
</evidence>
<dbReference type="GO" id="GO:0016987">
    <property type="term" value="F:sigma factor activity"/>
    <property type="evidence" value="ECO:0007669"/>
    <property type="project" value="UniProtKB-KW"/>
</dbReference>
<dbReference type="InterPro" id="IPR013249">
    <property type="entry name" value="RNA_pol_sigma70_r4_t2"/>
</dbReference>
<evidence type="ECO:0000256" key="3">
    <source>
        <dbReference type="ARBA" id="ARBA00023082"/>
    </source>
</evidence>
<dbReference type="OrthoDB" id="2613570at2"/>
<feature type="domain" description="RNA polymerase sigma factor 70 region 4 type 2" evidence="7">
    <location>
        <begin position="120"/>
        <end position="172"/>
    </location>
</feature>
<comment type="similarity">
    <text evidence="1">Belongs to the sigma-70 factor family. ECF subfamily.</text>
</comment>
<keyword evidence="2" id="KW-0805">Transcription regulation</keyword>
<keyword evidence="4" id="KW-0238">DNA-binding</keyword>
<evidence type="ECO:0000313" key="9">
    <source>
        <dbReference type="Proteomes" id="UP000199182"/>
    </source>
</evidence>
<dbReference type="Gene3D" id="1.10.1740.10">
    <property type="match status" value="1"/>
</dbReference>
<dbReference type="PANTHER" id="PTHR43133">
    <property type="entry name" value="RNA POLYMERASE ECF-TYPE SIGMA FACTO"/>
    <property type="match status" value="1"/>
</dbReference>
<evidence type="ECO:0000256" key="1">
    <source>
        <dbReference type="ARBA" id="ARBA00010641"/>
    </source>
</evidence>
<dbReference type="Pfam" id="PF04542">
    <property type="entry name" value="Sigma70_r2"/>
    <property type="match status" value="1"/>
</dbReference>
<keyword evidence="3" id="KW-0731">Sigma factor</keyword>
<dbReference type="InterPro" id="IPR039425">
    <property type="entry name" value="RNA_pol_sigma-70-like"/>
</dbReference>
<gene>
    <name evidence="8" type="ORF">SAMN05192585_1475</name>
</gene>
<sequence>MLIYLALLETEHEKDKFTALYTRYRYTMLHCAIGVVHDHALAEDVVHASFLKVIEILDKFEEPESSKSKNLIVTIVKHKAIDALRREKKTELVPPEELDDCYYSDGPQPDDAVLSRLSCEEMLACFMHLEEHYRIILGLRYYQQLSSAEIAKVLDISRKNADTRLYRAKKRLYELLCEEGIFSEK</sequence>
<dbReference type="SUPFAM" id="SSF88946">
    <property type="entry name" value="Sigma2 domain of RNA polymerase sigma factors"/>
    <property type="match status" value="1"/>
</dbReference>
<dbReference type="Proteomes" id="UP000199182">
    <property type="component" value="Unassembled WGS sequence"/>
</dbReference>
<dbReference type="InterPro" id="IPR013324">
    <property type="entry name" value="RNA_pol_sigma_r3/r4-like"/>
</dbReference>
<dbReference type="NCBIfam" id="TIGR02937">
    <property type="entry name" value="sigma70-ECF"/>
    <property type="match status" value="1"/>
</dbReference>
<dbReference type="Gene3D" id="1.10.10.10">
    <property type="entry name" value="Winged helix-like DNA-binding domain superfamily/Winged helix DNA-binding domain"/>
    <property type="match status" value="1"/>
</dbReference>
<dbReference type="STRING" id="258515.SAMN05192585_1475"/>
<dbReference type="RefSeq" id="WP_092643177.1">
    <property type="nucleotide sequence ID" value="NZ_FNID01000047.1"/>
</dbReference>
<dbReference type="AlphaFoldDB" id="A0A1H0G3F3"/>
<dbReference type="GO" id="GO:0006352">
    <property type="term" value="P:DNA-templated transcription initiation"/>
    <property type="evidence" value="ECO:0007669"/>
    <property type="project" value="InterPro"/>
</dbReference>
<dbReference type="SUPFAM" id="SSF88659">
    <property type="entry name" value="Sigma3 and sigma4 domains of RNA polymerase sigma factors"/>
    <property type="match status" value="1"/>
</dbReference>
<accession>A0A1H0G3F3</accession>
<organism evidence="8 9">
    <name type="scientific">Acetanaerobacterium elongatum</name>
    <dbReference type="NCBI Taxonomy" id="258515"/>
    <lineage>
        <taxon>Bacteria</taxon>
        <taxon>Bacillati</taxon>
        <taxon>Bacillota</taxon>
        <taxon>Clostridia</taxon>
        <taxon>Eubacteriales</taxon>
        <taxon>Oscillospiraceae</taxon>
        <taxon>Acetanaerobacterium</taxon>
    </lineage>
</organism>